<feature type="region of interest" description="Disordered" evidence="6">
    <location>
        <begin position="1"/>
        <end position="23"/>
    </location>
</feature>
<dbReference type="InterPro" id="IPR036259">
    <property type="entry name" value="MFS_trans_sf"/>
</dbReference>
<proteinExistence type="inferred from homology"/>
<dbReference type="EMBL" id="NKHU02000017">
    <property type="protein sequence ID" value="RHZ65495.1"/>
    <property type="molecule type" value="Genomic_DNA"/>
</dbReference>
<dbReference type="InterPro" id="IPR001138">
    <property type="entry name" value="Zn2Cys6_DnaBD"/>
</dbReference>
<dbReference type="VEuPathDB" id="FungiDB:CDV56_106414"/>
<dbReference type="PANTHER" id="PTHR11360">
    <property type="entry name" value="MONOCARBOXYLATE TRANSPORTER"/>
    <property type="match status" value="1"/>
</dbReference>
<dbReference type="Gene3D" id="1.20.1250.20">
    <property type="entry name" value="MFS general substrate transporter like domains"/>
    <property type="match status" value="2"/>
</dbReference>
<dbReference type="GO" id="GO:0008270">
    <property type="term" value="F:zinc ion binding"/>
    <property type="evidence" value="ECO:0007669"/>
    <property type="project" value="InterPro"/>
</dbReference>
<evidence type="ECO:0000256" key="5">
    <source>
        <dbReference type="ARBA" id="ARBA00023242"/>
    </source>
</evidence>
<dbReference type="CDD" id="cd17352">
    <property type="entry name" value="MFS_MCT_SLC16"/>
    <property type="match status" value="1"/>
</dbReference>
<evidence type="ECO:0000256" key="7">
    <source>
        <dbReference type="SAM" id="Phobius"/>
    </source>
</evidence>
<evidence type="ECO:0000256" key="2">
    <source>
        <dbReference type="ARBA" id="ARBA00006727"/>
    </source>
</evidence>
<dbReference type="AlphaFoldDB" id="A0A397HQQ1"/>
<dbReference type="InterPro" id="IPR020846">
    <property type="entry name" value="MFS_dom"/>
</dbReference>
<name>A0A397HQQ1_ASPTH</name>
<dbReference type="SUPFAM" id="SSF103473">
    <property type="entry name" value="MFS general substrate transporter"/>
    <property type="match status" value="1"/>
</dbReference>
<keyword evidence="5" id="KW-0539">Nucleus</keyword>
<evidence type="ECO:0000259" key="8">
    <source>
        <dbReference type="PROSITE" id="PS50850"/>
    </source>
</evidence>
<evidence type="ECO:0000313" key="9">
    <source>
        <dbReference type="EMBL" id="RHZ65495.1"/>
    </source>
</evidence>
<feature type="transmembrane region" description="Helical" evidence="7">
    <location>
        <begin position="285"/>
        <end position="302"/>
    </location>
</feature>
<dbReference type="InterPro" id="IPR011701">
    <property type="entry name" value="MFS"/>
</dbReference>
<feature type="transmembrane region" description="Helical" evidence="7">
    <location>
        <begin position="143"/>
        <end position="168"/>
    </location>
</feature>
<dbReference type="RefSeq" id="XP_026617853.1">
    <property type="nucleotide sequence ID" value="XM_026760033.1"/>
</dbReference>
<comment type="similarity">
    <text evidence="2">Belongs to the major facilitator superfamily. Monocarboxylate porter (TC 2.A.1.13) family.</text>
</comment>
<keyword evidence="7" id="KW-0472">Membrane</keyword>
<keyword evidence="3" id="KW-0805">Transcription regulation</keyword>
<feature type="transmembrane region" description="Helical" evidence="7">
    <location>
        <begin position="175"/>
        <end position="194"/>
    </location>
</feature>
<reference evidence="9" key="1">
    <citation type="submission" date="2018-08" db="EMBL/GenBank/DDBJ databases">
        <title>Draft genome sequence of azole-resistant Aspergillus thermomutatus (Neosartorya pseudofischeri) strain HMR AF 39, isolated from a human nasal aspirate.</title>
        <authorList>
            <person name="Parent-Michaud M."/>
            <person name="Dufresne P.J."/>
            <person name="Fournier E."/>
            <person name="Martineau C."/>
            <person name="Moreira S."/>
            <person name="Perkins V."/>
            <person name="De Repentigny L."/>
            <person name="Dufresne S.F."/>
        </authorList>
    </citation>
    <scope>NUCLEOTIDE SEQUENCE [LARGE SCALE GENOMIC DNA]</scope>
    <source>
        <strain evidence="9">HMR AF 39</strain>
    </source>
</reference>
<dbReference type="GO" id="GO:0000981">
    <property type="term" value="F:DNA-binding transcription factor activity, RNA polymerase II-specific"/>
    <property type="evidence" value="ECO:0007669"/>
    <property type="project" value="InterPro"/>
</dbReference>
<dbReference type="PANTHER" id="PTHR11360:SF234">
    <property type="entry name" value="MFS-TYPE TRANSPORTER DBAD-RELATED"/>
    <property type="match status" value="1"/>
</dbReference>
<accession>A0A397HQQ1</accession>
<dbReference type="Proteomes" id="UP000215305">
    <property type="component" value="Unassembled WGS sequence"/>
</dbReference>
<comment type="subcellular location">
    <subcellularLocation>
        <location evidence="1">Membrane</location>
        <topology evidence="1">Multi-pass membrane protein</topology>
    </subcellularLocation>
</comment>
<keyword evidence="7" id="KW-1133">Transmembrane helix</keyword>
<dbReference type="Pfam" id="PF07690">
    <property type="entry name" value="MFS_1"/>
    <property type="match status" value="1"/>
</dbReference>
<feature type="transmembrane region" description="Helical" evidence="7">
    <location>
        <begin position="338"/>
        <end position="357"/>
    </location>
</feature>
<dbReference type="STRING" id="41047.A0A397HQQ1"/>
<comment type="caution">
    <text evidence="9">The sequence shown here is derived from an EMBL/GenBank/DDBJ whole genome shotgun (WGS) entry which is preliminary data.</text>
</comment>
<evidence type="ECO:0000256" key="4">
    <source>
        <dbReference type="ARBA" id="ARBA00023163"/>
    </source>
</evidence>
<feature type="transmembrane region" description="Helical" evidence="7">
    <location>
        <begin position="45"/>
        <end position="68"/>
    </location>
</feature>
<keyword evidence="7" id="KW-0812">Transmembrane</keyword>
<protein>
    <recommendedName>
        <fullName evidence="8">Major facilitator superfamily (MFS) profile domain-containing protein</fullName>
    </recommendedName>
</protein>
<feature type="transmembrane region" description="Helical" evidence="7">
    <location>
        <begin position="249"/>
        <end position="270"/>
    </location>
</feature>
<dbReference type="GO" id="GO:0022857">
    <property type="term" value="F:transmembrane transporter activity"/>
    <property type="evidence" value="ECO:0007669"/>
    <property type="project" value="InterPro"/>
</dbReference>
<organism evidence="9 10">
    <name type="scientific">Aspergillus thermomutatus</name>
    <name type="common">Neosartorya pseudofischeri</name>
    <dbReference type="NCBI Taxonomy" id="41047"/>
    <lineage>
        <taxon>Eukaryota</taxon>
        <taxon>Fungi</taxon>
        <taxon>Dikarya</taxon>
        <taxon>Ascomycota</taxon>
        <taxon>Pezizomycotina</taxon>
        <taxon>Eurotiomycetes</taxon>
        <taxon>Eurotiomycetidae</taxon>
        <taxon>Eurotiales</taxon>
        <taxon>Aspergillaceae</taxon>
        <taxon>Aspergillus</taxon>
        <taxon>Aspergillus subgen. Fumigati</taxon>
    </lineage>
</organism>
<evidence type="ECO:0000256" key="6">
    <source>
        <dbReference type="SAM" id="MobiDB-lite"/>
    </source>
</evidence>
<keyword evidence="4" id="KW-0804">Transcription</keyword>
<feature type="transmembrane region" description="Helical" evidence="7">
    <location>
        <begin position="206"/>
        <end position="228"/>
    </location>
</feature>
<dbReference type="OrthoDB" id="6509908at2759"/>
<feature type="domain" description="Major facilitator superfamily (MFS) profile" evidence="8">
    <location>
        <begin position="46"/>
        <end position="528"/>
    </location>
</feature>
<dbReference type="InterPro" id="IPR050327">
    <property type="entry name" value="Proton-linked_MCT"/>
</dbReference>
<feature type="compositionally biased region" description="Polar residues" evidence="6">
    <location>
        <begin position="1"/>
        <end position="15"/>
    </location>
</feature>
<evidence type="ECO:0000313" key="10">
    <source>
        <dbReference type="Proteomes" id="UP000215305"/>
    </source>
</evidence>
<dbReference type="CDD" id="cd00067">
    <property type="entry name" value="GAL4"/>
    <property type="match status" value="1"/>
</dbReference>
<feature type="transmembrane region" description="Helical" evidence="7">
    <location>
        <begin position="88"/>
        <end position="110"/>
    </location>
</feature>
<feature type="transmembrane region" description="Helical" evidence="7">
    <location>
        <begin position="378"/>
        <end position="398"/>
    </location>
</feature>
<dbReference type="GeneID" id="38128388"/>
<evidence type="ECO:0000256" key="3">
    <source>
        <dbReference type="ARBA" id="ARBA00023015"/>
    </source>
</evidence>
<gene>
    <name evidence="9" type="ORF">CDV56_106414</name>
</gene>
<dbReference type="GO" id="GO:0016020">
    <property type="term" value="C:membrane"/>
    <property type="evidence" value="ECO:0007669"/>
    <property type="project" value="UniProtKB-SubCell"/>
</dbReference>
<keyword evidence="10" id="KW-1185">Reference proteome</keyword>
<feature type="transmembrane region" description="Helical" evidence="7">
    <location>
        <begin position="314"/>
        <end position="332"/>
    </location>
</feature>
<dbReference type="PROSITE" id="PS50850">
    <property type="entry name" value="MFS"/>
    <property type="match status" value="1"/>
</dbReference>
<feature type="transmembrane region" description="Helical" evidence="7">
    <location>
        <begin position="117"/>
        <end position="137"/>
    </location>
</feature>
<evidence type="ECO:0000256" key="1">
    <source>
        <dbReference type="ARBA" id="ARBA00004141"/>
    </source>
</evidence>
<sequence length="762" mass="84504">MTASSDYRSEASSPPSTLPVEEVEAEKVIPVQETATPPPPPNGGLVAWLQVVGAFFLFFNSWGVVNTFGVYQTYYETDLLHGHSPSSISWIGTVQGFLLFLVGVVAGPFFDKGYLKTMIALGSFLVVFGLMMTSLSSQYYQVFLAHGIAVGIGCAFLFLPSIAIVATYFTTRRAVATGITASGGSIGSVIYPIIFRKLIDPLGFGWTTRIIGFIALGGLCVSLAVMRMRLPPPKQTRSLLDLSAFKETSFLIFSFGLFCAFVGLYFPFFYLPTYMSTVVHSTDNLAFYIIAILNATSVFGRITPGLVADRIGSLNTIIPMALSAAILAYAWIGIKNIAGTIVFACLYGFASGAIVSLPPTIVARLSPNMSIVGARMGMCFTFAGLGLLIGNPIAGALLDLEKGVFWKAELFSAVMCDEAKPTCRNCNKHAVDCIYSLPNGGSPVSQSQRASPQASNPSSCASSDLAVHDLELLHHFSTSTAYTFSRHPALQTFWRIDAPQIGFDAHYTLRAMLAISALHMAYLRPAQRQFYVSQAEHHHNVALKFVTSNMTQLMDENSSAVFLFSILTSFFSCAKPRKLDDLLLFQQGRISEWLVLFRGTGTIVEYAQEELRSGPLATLLSIRRRRSAYRNTLSTQGQAFMDDLEELVGEEVKEQQELQVYLGAIQEMKVSFALWPDAGIWETGDIFVWLLRVSEEFLTLLREQRYVALVIFGYFCPLLRRLEWMWWMEGWSVHLLSRIHGLLDQEHRTWIQWPMEQLGWRP</sequence>